<protein>
    <recommendedName>
        <fullName evidence="4">Nitrogen regulatory protein areA GATA-like domain-containing protein</fullName>
    </recommendedName>
</protein>
<dbReference type="EMBL" id="MU839004">
    <property type="protein sequence ID" value="KAK1768707.1"/>
    <property type="molecule type" value="Genomic_DNA"/>
</dbReference>
<feature type="compositionally biased region" description="Polar residues" evidence="1">
    <location>
        <begin position="381"/>
        <end position="392"/>
    </location>
</feature>
<feature type="compositionally biased region" description="Basic and acidic residues" evidence="1">
    <location>
        <begin position="357"/>
        <end position="366"/>
    </location>
</feature>
<feature type="compositionally biased region" description="Low complexity" evidence="1">
    <location>
        <begin position="163"/>
        <end position="183"/>
    </location>
</feature>
<dbReference type="Proteomes" id="UP001244011">
    <property type="component" value="Unassembled WGS sequence"/>
</dbReference>
<feature type="region of interest" description="Disordered" evidence="1">
    <location>
        <begin position="92"/>
        <end position="506"/>
    </location>
</feature>
<keyword evidence="3" id="KW-1185">Reference proteome</keyword>
<accession>A0AAJ0C394</accession>
<feature type="compositionally biased region" description="Acidic residues" evidence="1">
    <location>
        <begin position="184"/>
        <end position="195"/>
    </location>
</feature>
<evidence type="ECO:0008006" key="4">
    <source>
        <dbReference type="Google" id="ProtNLM"/>
    </source>
</evidence>
<evidence type="ECO:0000313" key="3">
    <source>
        <dbReference type="Proteomes" id="UP001244011"/>
    </source>
</evidence>
<dbReference type="RefSeq" id="XP_060284920.1">
    <property type="nucleotide sequence ID" value="XM_060423878.1"/>
</dbReference>
<organism evidence="2 3">
    <name type="scientific">Phialemonium atrogriseum</name>
    <dbReference type="NCBI Taxonomy" id="1093897"/>
    <lineage>
        <taxon>Eukaryota</taxon>
        <taxon>Fungi</taxon>
        <taxon>Dikarya</taxon>
        <taxon>Ascomycota</taxon>
        <taxon>Pezizomycotina</taxon>
        <taxon>Sordariomycetes</taxon>
        <taxon>Sordariomycetidae</taxon>
        <taxon>Cephalothecales</taxon>
        <taxon>Cephalothecaceae</taxon>
        <taxon>Phialemonium</taxon>
    </lineage>
</organism>
<comment type="caution">
    <text evidence="2">The sequence shown here is derived from an EMBL/GenBank/DDBJ whole genome shotgun (WGS) entry which is preliminary data.</text>
</comment>
<evidence type="ECO:0000256" key="1">
    <source>
        <dbReference type="SAM" id="MobiDB-lite"/>
    </source>
</evidence>
<proteinExistence type="predicted"/>
<sequence>MEPPLPMILPKGIVRNTDAIYAALASFSVVPPEILWGCWHVYTYTSRRLNDPTAHRLENFWWHVLGSDRRHLSGKALAKIYEEISNGPTFVPLKGPVNRYEGPPVPRFSQHELDKMLSGPDLGPRQSRAQGQGRNTGSPTKVGAKEPTSSSTRPPPLHPILKSTRGPSSSGPRPTARFVSPPDSGEESGGEEEDVSSGSTAALEMRPQLPPPAARTEKKATQATKKFVATTSAHKRRPVLPRRPSSQSSTASEPGSKEGASGSSTKHVSTSRLSPSIAEQSAKIPDRSPGSSTLAVPPVLSAKAAGKQPAKAVSGKETSRDRPSHKVGQGRIVIEQQQATMAQERPASGSSDSTEYETARARDGPRRPSPVPITSEKMVRSHSNQSQQSSAGRQPPSGLAASSVSATSTVAVQGQFDFDSPSPAAASLEPRDIPDQVARRSSKPLFTPTQPSPTPDVPLARSKSQLAVLLELDKDRSRSRSHQGQNGSNGKQKVEGEKEQGKGKPH</sequence>
<dbReference type="AlphaFoldDB" id="A0AAJ0C394"/>
<feature type="compositionally biased region" description="Polar residues" evidence="1">
    <location>
        <begin position="261"/>
        <end position="279"/>
    </location>
</feature>
<evidence type="ECO:0000313" key="2">
    <source>
        <dbReference type="EMBL" id="KAK1768707.1"/>
    </source>
</evidence>
<name>A0AAJ0C394_9PEZI</name>
<feature type="compositionally biased region" description="Basic and acidic residues" evidence="1">
    <location>
        <begin position="492"/>
        <end position="506"/>
    </location>
</feature>
<feature type="compositionally biased region" description="Low complexity" evidence="1">
    <location>
        <begin position="400"/>
        <end position="412"/>
    </location>
</feature>
<dbReference type="GeneID" id="85307065"/>
<feature type="compositionally biased region" description="Polar residues" evidence="1">
    <location>
        <begin position="221"/>
        <end position="232"/>
    </location>
</feature>
<feature type="compositionally biased region" description="Polar residues" evidence="1">
    <location>
        <begin position="244"/>
        <end position="253"/>
    </location>
</feature>
<feature type="compositionally biased region" description="Basic and acidic residues" evidence="1">
    <location>
        <begin position="429"/>
        <end position="438"/>
    </location>
</feature>
<reference evidence="2" key="1">
    <citation type="submission" date="2023-06" db="EMBL/GenBank/DDBJ databases">
        <title>Genome-scale phylogeny and comparative genomics of the fungal order Sordariales.</title>
        <authorList>
            <consortium name="Lawrence Berkeley National Laboratory"/>
            <person name="Hensen N."/>
            <person name="Bonometti L."/>
            <person name="Westerberg I."/>
            <person name="Brannstrom I.O."/>
            <person name="Guillou S."/>
            <person name="Cros-Aarteil S."/>
            <person name="Calhoun S."/>
            <person name="Haridas S."/>
            <person name="Kuo A."/>
            <person name="Mondo S."/>
            <person name="Pangilinan J."/>
            <person name="Riley R."/>
            <person name="Labutti K."/>
            <person name="Andreopoulos B."/>
            <person name="Lipzen A."/>
            <person name="Chen C."/>
            <person name="Yanf M."/>
            <person name="Daum C."/>
            <person name="Ng V."/>
            <person name="Clum A."/>
            <person name="Steindorff A."/>
            <person name="Ohm R."/>
            <person name="Martin F."/>
            <person name="Silar P."/>
            <person name="Natvig D."/>
            <person name="Lalanne C."/>
            <person name="Gautier V."/>
            <person name="Ament-Velasquez S.L."/>
            <person name="Kruys A."/>
            <person name="Hutchinson M.I."/>
            <person name="Powell A.J."/>
            <person name="Barry K."/>
            <person name="Miller A.N."/>
            <person name="Grigoriev I.V."/>
            <person name="Debuchy R."/>
            <person name="Gladieux P."/>
            <person name="Thoren M.H."/>
            <person name="Johannesson H."/>
        </authorList>
    </citation>
    <scope>NUCLEOTIDE SEQUENCE</scope>
    <source>
        <strain evidence="2">8032-3</strain>
    </source>
</reference>
<gene>
    <name evidence="2" type="ORF">QBC33DRAFT_356321</name>
</gene>
<feature type="compositionally biased region" description="Polar residues" evidence="1">
    <location>
        <begin position="127"/>
        <end position="139"/>
    </location>
</feature>